<comment type="caution">
    <text evidence="1">The sequence shown here is derived from an EMBL/GenBank/DDBJ whole genome shotgun (WGS) entry which is preliminary data.</text>
</comment>
<dbReference type="EMBL" id="JAMKPW020000040">
    <property type="protein sequence ID" value="KAK8198590.1"/>
    <property type="molecule type" value="Genomic_DNA"/>
</dbReference>
<dbReference type="Proteomes" id="UP001320706">
    <property type="component" value="Unassembled WGS sequence"/>
</dbReference>
<proteinExistence type="predicted"/>
<gene>
    <name evidence="1" type="ORF">M8818_006457</name>
</gene>
<evidence type="ECO:0000313" key="1">
    <source>
        <dbReference type="EMBL" id="KAK8198590.1"/>
    </source>
</evidence>
<sequence length="819" mass="89168">MKLTLFVASFGAAFLARKANAAFDYTSLVNLFIGTQGSVPGTSYNGGNVFPGAARPFGAVKVGIDTTVFNLTIDANAGYTPNGNVTAITMLHESGTGGAPKYGVIPQMPLTTLEGVNLLDNLTYMQPRTVNDTASVGYYKTSLANGIVAEMTASMHAGLMQYTYPSDSDGKYLLADLSHYLPTQDEAVAEQFYSNGHLETSDDGSMYGGYGTWRGGWNEAPDYTVYFCASFDTAPTSAQLFSGPFTDPYWPNGTIPGPNPHPIPTFVNGTSITGGTTGYQYADRIGALFEFPSNATTVRSKVGVSWISYDKACSFANEISDFDMNATIYATKAAWNDQVLSKIQIADTSNATRVEMFYSALYRAHLLPSDRTGENPYWQSDEPYYDDFYTLWDTFRCLNSFYLLVEPEVEEGIVRTLIDIWRHERFMPDGRSSNYNGRVQGGSNADNVLADAYIKNLTGGINWTDGYAAMKTDALITPPNNFDPEDQTGSTKEGRGALPDWLAYGFVTPNFSRSVSRTVEYSLNDFSLYQVALGEAQTPVEAAVFLDRSAGWQRIWNRNISSLNFTGFLAPTYANGSVAPGYDPLSCGSCEWSAVSYEALPGWEYSWTVPFDMVSLIDFMGGAATFEARLDTMFIPGLKTGAVGSGGSNGIGTTLFNPGNEPGFSTPFLYNYLGGRQWKSVQRSKEVVDQYYSTDPSGLPGNSDAGAIDSWLMWNLLGLYPVVTQPVYLLLRPWFSDVTLSVGGNGTLRITAEGLDEGVGSYFVQSVRVNGLEWNKGWVSHEDLVGTVDGRATLEFVLGTEQTAWDTGEVPPSPGHVVL</sequence>
<accession>A0ACC3S5R8</accession>
<keyword evidence="2" id="KW-1185">Reference proteome</keyword>
<reference evidence="1" key="1">
    <citation type="submission" date="2024-02" db="EMBL/GenBank/DDBJ databases">
        <title>Metagenome Assembled Genome of Zalaria obscura JY119.</title>
        <authorList>
            <person name="Vighnesh L."/>
            <person name="Jagadeeshwari U."/>
            <person name="Venkata Ramana C."/>
            <person name="Sasikala C."/>
        </authorList>
    </citation>
    <scope>NUCLEOTIDE SEQUENCE</scope>
    <source>
        <strain evidence="1">JY119</strain>
    </source>
</reference>
<protein>
    <submittedName>
        <fullName evidence="1">Uncharacterized protein</fullName>
    </submittedName>
</protein>
<evidence type="ECO:0000313" key="2">
    <source>
        <dbReference type="Proteomes" id="UP001320706"/>
    </source>
</evidence>
<organism evidence="1 2">
    <name type="scientific">Zalaria obscura</name>
    <dbReference type="NCBI Taxonomy" id="2024903"/>
    <lineage>
        <taxon>Eukaryota</taxon>
        <taxon>Fungi</taxon>
        <taxon>Dikarya</taxon>
        <taxon>Ascomycota</taxon>
        <taxon>Pezizomycotina</taxon>
        <taxon>Dothideomycetes</taxon>
        <taxon>Dothideomycetidae</taxon>
        <taxon>Dothideales</taxon>
        <taxon>Zalariaceae</taxon>
        <taxon>Zalaria</taxon>
    </lineage>
</organism>
<name>A0ACC3S5R8_9PEZI</name>